<evidence type="ECO:0000256" key="1">
    <source>
        <dbReference type="ARBA" id="ARBA00004383"/>
    </source>
</evidence>
<keyword evidence="5" id="KW-0997">Cell inner membrane</keyword>
<comment type="subcellular location">
    <subcellularLocation>
        <location evidence="1">Cell inner membrane</location>
        <topology evidence="1">Single-pass membrane protein</topology>
        <orientation evidence="1">Periplasmic side</orientation>
    </subcellularLocation>
</comment>
<dbReference type="RefSeq" id="WP_229932139.1">
    <property type="nucleotide sequence ID" value="NZ_CAJHOF010000002.1"/>
</dbReference>
<dbReference type="Gene3D" id="3.30.1150.10">
    <property type="match status" value="1"/>
</dbReference>
<evidence type="ECO:0000256" key="11">
    <source>
        <dbReference type="SAM" id="Phobius"/>
    </source>
</evidence>
<dbReference type="EMBL" id="CAJHOF010000002">
    <property type="protein sequence ID" value="CAD7287442.1"/>
    <property type="molecule type" value="Genomic_DNA"/>
</dbReference>
<dbReference type="InterPro" id="IPR006260">
    <property type="entry name" value="TonB/TolA_C"/>
</dbReference>
<dbReference type="InterPro" id="IPR037682">
    <property type="entry name" value="TonB_C"/>
</dbReference>
<keyword evidence="8 11" id="KW-1133">Transmembrane helix</keyword>
<evidence type="ECO:0000256" key="8">
    <source>
        <dbReference type="ARBA" id="ARBA00022989"/>
    </source>
</evidence>
<evidence type="ECO:0000259" key="12">
    <source>
        <dbReference type="PROSITE" id="PS52015"/>
    </source>
</evidence>
<comment type="caution">
    <text evidence="13">The sequence shown here is derived from an EMBL/GenBank/DDBJ whole genome shotgun (WGS) entry which is preliminary data.</text>
</comment>
<evidence type="ECO:0000256" key="4">
    <source>
        <dbReference type="ARBA" id="ARBA00022475"/>
    </source>
</evidence>
<evidence type="ECO:0000256" key="5">
    <source>
        <dbReference type="ARBA" id="ARBA00022519"/>
    </source>
</evidence>
<keyword evidence="4" id="KW-1003">Cell membrane</keyword>
<evidence type="ECO:0000256" key="6">
    <source>
        <dbReference type="ARBA" id="ARBA00022692"/>
    </source>
</evidence>
<feature type="region of interest" description="Disordered" evidence="10">
    <location>
        <begin position="68"/>
        <end position="146"/>
    </location>
</feature>
<feature type="transmembrane region" description="Helical" evidence="11">
    <location>
        <begin position="12"/>
        <end position="34"/>
    </location>
</feature>
<protein>
    <recommendedName>
        <fullName evidence="12">TonB C-terminal domain-containing protein</fullName>
    </recommendedName>
</protein>
<dbReference type="PANTHER" id="PTHR33446">
    <property type="entry name" value="PROTEIN TONB-RELATED"/>
    <property type="match status" value="1"/>
</dbReference>
<evidence type="ECO:0000256" key="2">
    <source>
        <dbReference type="ARBA" id="ARBA00006555"/>
    </source>
</evidence>
<dbReference type="PRINTS" id="PR01374">
    <property type="entry name" value="TONBPROTEIN"/>
</dbReference>
<evidence type="ECO:0000313" key="13">
    <source>
        <dbReference type="EMBL" id="CAD7287442.1"/>
    </source>
</evidence>
<evidence type="ECO:0000256" key="9">
    <source>
        <dbReference type="ARBA" id="ARBA00023136"/>
    </source>
</evidence>
<feature type="compositionally biased region" description="Basic and acidic residues" evidence="10">
    <location>
        <begin position="99"/>
        <end position="112"/>
    </location>
</feature>
<sequence>MRTLQSQHSQSKAANASGFAISFLLHSAAVYFFIFHNPFVLVKPVEDAPIKISLNVYKPVTAPVQAPEITPPVAPPEPIVTPPAPPPEPIVKKEKPKKKPDPLKKVAKKPEPMPEPIVAKEQPTPPAPPSPPAPPVNATPGPVAKQATAPTIGEFNLQSSAGDENFGKIRKAIEKHKKYPKNAQKMRQQGIAEVRFIYKKDGSVGDIQIIKSSGYTSLDESVINTIQKASKDFPKLDIDYRITIPIGFKLV</sequence>
<dbReference type="Pfam" id="PF03544">
    <property type="entry name" value="TonB_C"/>
    <property type="match status" value="1"/>
</dbReference>
<dbReference type="NCBIfam" id="TIGR01352">
    <property type="entry name" value="tonB_Cterm"/>
    <property type="match status" value="1"/>
</dbReference>
<keyword evidence="9 11" id="KW-0472">Membrane</keyword>
<feature type="compositionally biased region" description="Pro residues" evidence="10">
    <location>
        <begin position="123"/>
        <end position="137"/>
    </location>
</feature>
<accession>A0ABM8Q3U8</accession>
<comment type="similarity">
    <text evidence="2">Belongs to the TonB family.</text>
</comment>
<dbReference type="PROSITE" id="PS52015">
    <property type="entry name" value="TONB_CTD"/>
    <property type="match status" value="1"/>
</dbReference>
<dbReference type="InterPro" id="IPR003538">
    <property type="entry name" value="TonB"/>
</dbReference>
<proteinExistence type="inferred from homology"/>
<evidence type="ECO:0000256" key="3">
    <source>
        <dbReference type="ARBA" id="ARBA00022448"/>
    </source>
</evidence>
<organism evidence="13 14">
    <name type="scientific">Campylobacter majalis</name>
    <dbReference type="NCBI Taxonomy" id="2790656"/>
    <lineage>
        <taxon>Bacteria</taxon>
        <taxon>Pseudomonadati</taxon>
        <taxon>Campylobacterota</taxon>
        <taxon>Epsilonproteobacteria</taxon>
        <taxon>Campylobacterales</taxon>
        <taxon>Campylobacteraceae</taxon>
        <taxon>Campylobacter</taxon>
    </lineage>
</organism>
<gene>
    <name evidence="13" type="ORF">LMG7974_00321</name>
</gene>
<dbReference type="PANTHER" id="PTHR33446:SF2">
    <property type="entry name" value="PROTEIN TONB"/>
    <property type="match status" value="1"/>
</dbReference>
<keyword evidence="6 11" id="KW-0812">Transmembrane</keyword>
<evidence type="ECO:0000256" key="7">
    <source>
        <dbReference type="ARBA" id="ARBA00022927"/>
    </source>
</evidence>
<evidence type="ECO:0000256" key="10">
    <source>
        <dbReference type="SAM" id="MobiDB-lite"/>
    </source>
</evidence>
<dbReference type="SUPFAM" id="SSF74653">
    <property type="entry name" value="TolA/TonB C-terminal domain"/>
    <property type="match status" value="1"/>
</dbReference>
<dbReference type="Proteomes" id="UP000789803">
    <property type="component" value="Unassembled WGS sequence"/>
</dbReference>
<keyword evidence="3" id="KW-0813">Transport</keyword>
<feature type="compositionally biased region" description="Pro residues" evidence="10">
    <location>
        <begin position="69"/>
        <end position="89"/>
    </location>
</feature>
<evidence type="ECO:0000313" key="14">
    <source>
        <dbReference type="Proteomes" id="UP000789803"/>
    </source>
</evidence>
<reference evidence="13 14" key="1">
    <citation type="submission" date="2020-11" db="EMBL/GenBank/DDBJ databases">
        <authorList>
            <person name="Peeters C."/>
        </authorList>
    </citation>
    <scope>NUCLEOTIDE SEQUENCE [LARGE SCALE GENOMIC DNA]</scope>
    <source>
        <strain evidence="13 14">LMG 7974</strain>
    </source>
</reference>
<feature type="domain" description="TonB C-terminal" evidence="12">
    <location>
        <begin position="164"/>
        <end position="251"/>
    </location>
</feature>
<dbReference type="InterPro" id="IPR051045">
    <property type="entry name" value="TonB-dependent_transducer"/>
</dbReference>
<name>A0ABM8Q3U8_9BACT</name>
<keyword evidence="14" id="KW-1185">Reference proteome</keyword>
<keyword evidence="7" id="KW-0653">Protein transport</keyword>